<comment type="similarity">
    <text evidence="2 9">Belongs to the SLX4 family.</text>
</comment>
<feature type="region of interest" description="Disordered" evidence="10">
    <location>
        <begin position="608"/>
        <end position="641"/>
    </location>
</feature>
<feature type="compositionally biased region" description="Basic residues" evidence="10">
    <location>
        <begin position="743"/>
        <end position="753"/>
    </location>
</feature>
<feature type="region of interest" description="Disordered" evidence="10">
    <location>
        <begin position="158"/>
        <end position="253"/>
    </location>
</feature>
<dbReference type="Proteomes" id="UP001140453">
    <property type="component" value="Unassembled WGS sequence"/>
</dbReference>
<gene>
    <name evidence="9 11" type="primary">SLX4</name>
    <name evidence="11" type="ORF">N0V93_001553</name>
</gene>
<dbReference type="GO" id="GO:0033557">
    <property type="term" value="C:Slx1-Slx4 complex"/>
    <property type="evidence" value="ECO:0007669"/>
    <property type="project" value="UniProtKB-UniRule"/>
</dbReference>
<comment type="subcellular location">
    <subcellularLocation>
        <location evidence="1 9">Nucleus</location>
    </subcellularLocation>
</comment>
<protein>
    <recommendedName>
        <fullName evidence="8 9">Structure-specific endonuclease subunit SLX4</fullName>
    </recommendedName>
</protein>
<accession>A0A9W8Z458</accession>
<comment type="subunit">
    <text evidence="9">Forms a heterodimer with SLX1.</text>
</comment>
<organism evidence="11 12">
    <name type="scientific">Gnomoniopsis smithogilvyi</name>
    <dbReference type="NCBI Taxonomy" id="1191159"/>
    <lineage>
        <taxon>Eukaryota</taxon>
        <taxon>Fungi</taxon>
        <taxon>Dikarya</taxon>
        <taxon>Ascomycota</taxon>
        <taxon>Pezizomycotina</taxon>
        <taxon>Sordariomycetes</taxon>
        <taxon>Sordariomycetidae</taxon>
        <taxon>Diaporthales</taxon>
        <taxon>Gnomoniaceae</taxon>
        <taxon>Gnomoniopsis</taxon>
    </lineage>
</organism>
<keyword evidence="3 9" id="KW-0597">Phosphoprotein</keyword>
<reference evidence="11" key="1">
    <citation type="submission" date="2022-10" db="EMBL/GenBank/DDBJ databases">
        <title>Tapping the CABI collections for fungal endophytes: first genome assemblies for Collariella, Neodidymelliopsis, Ascochyta clinopodiicola, Didymella pomorum, Didymosphaeria variabile, Neocosmospora piperis and Neocucurbitaria cava.</title>
        <authorList>
            <person name="Hill R."/>
        </authorList>
    </citation>
    <scope>NUCLEOTIDE SEQUENCE</scope>
    <source>
        <strain evidence="11">IMI 355082</strain>
    </source>
</reference>
<keyword evidence="6 9" id="KW-0234">DNA repair</keyword>
<evidence type="ECO:0000313" key="11">
    <source>
        <dbReference type="EMBL" id="KAJ4397328.1"/>
    </source>
</evidence>
<dbReference type="OrthoDB" id="5349119at2759"/>
<feature type="region of interest" description="Disordered" evidence="10">
    <location>
        <begin position="694"/>
        <end position="816"/>
    </location>
</feature>
<sequence>MAAGDMRSPPGRPTLHDRLGILSSSPSFPDLQDLIAIKTKTKPQQMRSGSAAAAIPANASTSFTSVSDLLRIARATGDDSFDVIDEPDPPVAKKGSVKRVRKTVQEQNAPKIPKEPKIPKTFKTRKASKQVANDVIILSSDGVTPDSARRTDSIATEAWESHAADSDDVRGTPLQAKPWRKFKVPSSPESREVEEAGITPTKHLTKAKMHTNKNKSETVSRHFTKHKEHSADGLDKLGAKEKRPRASTPEATNLEPALQRRMDWTPAKADTLIPRPSPDIVDTQEALQSGEAGSGAIDLFKNLHDTYGHKAIDAGVAAAPEQHFAQVLGKRRVINMVSVDTSSKSTEASRAPSPDKVKAPKKKPRTITELATAAYAARTVGDDAVRDDSLLEYFTVENSEQHASKSATARGKGKGSRVTKSKKKAAPKKPVLLSPQSAMRQSAAQNFVFGTSSQLAREKSPGFLDAIHAAMKASTIAEEDDPLASPLTKVESQVRGKGLWSVSARDEQGEVVDIEMIDMVDSPALPQDDAILDPWTQLPPEPGSAETGTADSSVIELDSRPIAPNRSLSPQQPTVPNSQKMTLNAAAAILPKQFSDESFPLVTELLEDEMPPPSNQQQTQEEVRDSPNRATASAQKSRPKYETFTDVKLAKEISKFGFKAVKTRTGMIALLDQCWKRKSQVAAAGAAFSTSSLLASPKRKKTDGTSETSVKSPPVKKLRGRAKATVDADSIVAGPSTEALHTSPKKKQGRPRKNAAAVSQAASAPPKHSPGPSTPKRRKAAVQAELVVKPSDLDSEIESSASAPEHPFSPSGGSADVTIEDTEISLNLSATAQQSTLFRHITKAVISAPRTADPENPSWHEKILMYDPVILEDLTAWLNSGELTKLGYDDEVSPQDVKKWCELRSICCLWKGNWHGKERKRF</sequence>
<dbReference type="InterPro" id="IPR027784">
    <property type="entry name" value="Slx4_ascomycetes"/>
</dbReference>
<feature type="compositionally biased region" description="Basic and acidic residues" evidence="10">
    <location>
        <begin position="229"/>
        <end position="241"/>
    </location>
</feature>
<evidence type="ECO:0000256" key="7">
    <source>
        <dbReference type="ARBA" id="ARBA00023242"/>
    </source>
</evidence>
<feature type="compositionally biased region" description="Basic residues" evidence="10">
    <location>
        <begin position="203"/>
        <end position="213"/>
    </location>
</feature>
<evidence type="ECO:0000256" key="2">
    <source>
        <dbReference type="ARBA" id="ARBA00006661"/>
    </source>
</evidence>
<dbReference type="GO" id="GO:0006260">
    <property type="term" value="P:DNA replication"/>
    <property type="evidence" value="ECO:0007669"/>
    <property type="project" value="InterPro"/>
</dbReference>
<evidence type="ECO:0000256" key="9">
    <source>
        <dbReference type="HAMAP-Rule" id="MF_03110"/>
    </source>
</evidence>
<evidence type="ECO:0000256" key="6">
    <source>
        <dbReference type="ARBA" id="ARBA00023204"/>
    </source>
</evidence>
<evidence type="ECO:0000256" key="3">
    <source>
        <dbReference type="ARBA" id="ARBA00022553"/>
    </source>
</evidence>
<keyword evidence="4 9" id="KW-0227">DNA damage</keyword>
<dbReference type="GO" id="GO:0006281">
    <property type="term" value="P:DNA repair"/>
    <property type="evidence" value="ECO:0007669"/>
    <property type="project" value="UniProtKB-UniRule"/>
</dbReference>
<comment type="caution">
    <text evidence="11">The sequence shown here is derived from an EMBL/GenBank/DDBJ whole genome shotgun (WGS) entry which is preliminary data.</text>
</comment>
<dbReference type="HAMAP" id="MF_03110">
    <property type="entry name" value="Endonuc_su_Slx4"/>
    <property type="match status" value="1"/>
</dbReference>
<keyword evidence="7 9" id="KW-0539">Nucleus</keyword>
<keyword evidence="11" id="KW-0255">Endonuclease</keyword>
<evidence type="ECO:0000256" key="1">
    <source>
        <dbReference type="ARBA" id="ARBA00004123"/>
    </source>
</evidence>
<feature type="compositionally biased region" description="Basic and acidic residues" evidence="10">
    <location>
        <begin position="159"/>
        <end position="170"/>
    </location>
</feature>
<name>A0A9W8Z458_9PEZI</name>
<feature type="region of interest" description="Disordered" evidence="10">
    <location>
        <begin position="401"/>
        <end position="432"/>
    </location>
</feature>
<evidence type="ECO:0000256" key="4">
    <source>
        <dbReference type="ARBA" id="ARBA00022763"/>
    </source>
</evidence>
<dbReference type="GO" id="GO:0017108">
    <property type="term" value="F:5'-flap endonuclease activity"/>
    <property type="evidence" value="ECO:0007669"/>
    <property type="project" value="InterPro"/>
</dbReference>
<dbReference type="InterPro" id="IPR018574">
    <property type="entry name" value="Structure-sp_endonuc_su_Slx4"/>
</dbReference>
<keyword evidence="11" id="KW-0540">Nuclease</keyword>
<feature type="compositionally biased region" description="Basic residues" evidence="10">
    <location>
        <begin position="411"/>
        <end position="427"/>
    </location>
</feature>
<dbReference type="Pfam" id="PF09494">
    <property type="entry name" value="Slx4"/>
    <property type="match status" value="1"/>
</dbReference>
<feature type="region of interest" description="Disordered" evidence="10">
    <location>
        <begin position="340"/>
        <end position="364"/>
    </location>
</feature>
<dbReference type="AlphaFoldDB" id="A0A9W8Z458"/>
<feature type="region of interest" description="Disordered" evidence="10">
    <location>
        <begin position="80"/>
        <end position="126"/>
    </location>
</feature>
<evidence type="ECO:0000256" key="8">
    <source>
        <dbReference type="ARBA" id="ARBA00029496"/>
    </source>
</evidence>
<dbReference type="GO" id="GO:0006310">
    <property type="term" value="P:DNA recombination"/>
    <property type="evidence" value="ECO:0007669"/>
    <property type="project" value="UniProtKB-UniRule"/>
</dbReference>
<dbReference type="EMBL" id="JAPEVB010000001">
    <property type="protein sequence ID" value="KAJ4397328.1"/>
    <property type="molecule type" value="Genomic_DNA"/>
</dbReference>
<keyword evidence="12" id="KW-1185">Reference proteome</keyword>
<dbReference type="CDD" id="cd22999">
    <property type="entry name" value="SAP_SLX4"/>
    <property type="match status" value="1"/>
</dbReference>
<keyword evidence="5 9" id="KW-0233">DNA recombination</keyword>
<comment type="PTM">
    <text evidence="9">Phosphorylated in response to DNA damage.</text>
</comment>
<comment type="function">
    <text evidence="9">Regulatory subunit of the SLX1-SLX4 structure-specific endonuclease that resolves DNA secondary structures generated during DNA repair and recombination. Has endonuclease activity towards branched DNA substrates, introducing single-strand cuts in duplex DNA close to junctions with ss-DNA.</text>
</comment>
<keyword evidence="11" id="KW-0378">Hydrolase</keyword>
<evidence type="ECO:0000256" key="10">
    <source>
        <dbReference type="SAM" id="MobiDB-lite"/>
    </source>
</evidence>
<evidence type="ECO:0000256" key="5">
    <source>
        <dbReference type="ARBA" id="ARBA00023172"/>
    </source>
</evidence>
<proteinExistence type="inferred from homology"/>
<evidence type="ECO:0000313" key="12">
    <source>
        <dbReference type="Proteomes" id="UP001140453"/>
    </source>
</evidence>
<feature type="region of interest" description="Disordered" evidence="10">
    <location>
        <begin position="1"/>
        <end position="26"/>
    </location>
</feature>
<feature type="compositionally biased region" description="Low complexity" evidence="10">
    <location>
        <begin position="755"/>
        <end position="764"/>
    </location>
</feature>